<dbReference type="GO" id="GO:0008344">
    <property type="term" value="P:adult locomotory behavior"/>
    <property type="evidence" value="ECO:0007669"/>
    <property type="project" value="TreeGrafter"/>
</dbReference>
<dbReference type="InterPro" id="IPR052407">
    <property type="entry name" value="BTB_POZ_domain_cont_9"/>
</dbReference>
<organism evidence="2 3">
    <name type="scientific">Leptotrombidium deliense</name>
    <dbReference type="NCBI Taxonomy" id="299467"/>
    <lineage>
        <taxon>Eukaryota</taxon>
        <taxon>Metazoa</taxon>
        <taxon>Ecdysozoa</taxon>
        <taxon>Arthropoda</taxon>
        <taxon>Chelicerata</taxon>
        <taxon>Arachnida</taxon>
        <taxon>Acari</taxon>
        <taxon>Acariformes</taxon>
        <taxon>Trombidiformes</taxon>
        <taxon>Prostigmata</taxon>
        <taxon>Anystina</taxon>
        <taxon>Parasitengona</taxon>
        <taxon>Trombiculoidea</taxon>
        <taxon>Trombiculidae</taxon>
        <taxon>Leptotrombidium</taxon>
    </lineage>
</organism>
<dbReference type="Gene3D" id="3.30.710.10">
    <property type="entry name" value="Potassium Channel Kv1.1, Chain A"/>
    <property type="match status" value="1"/>
</dbReference>
<feature type="non-terminal residue" evidence="2">
    <location>
        <position position="176"/>
    </location>
</feature>
<proteinExistence type="predicted"/>
<dbReference type="InterPro" id="IPR000210">
    <property type="entry name" value="BTB/POZ_dom"/>
</dbReference>
<dbReference type="SUPFAM" id="SSF54695">
    <property type="entry name" value="POZ domain"/>
    <property type="match status" value="1"/>
</dbReference>
<comment type="caution">
    <text evidence="2">The sequence shown here is derived from an EMBL/GenBank/DDBJ whole genome shotgun (WGS) entry which is preliminary data.</text>
</comment>
<keyword evidence="3" id="KW-1185">Reference proteome</keyword>
<evidence type="ECO:0000313" key="2">
    <source>
        <dbReference type="EMBL" id="RWS18719.1"/>
    </source>
</evidence>
<dbReference type="GO" id="GO:0048512">
    <property type="term" value="P:circadian behavior"/>
    <property type="evidence" value="ECO:0007669"/>
    <property type="project" value="TreeGrafter"/>
</dbReference>
<dbReference type="GO" id="GO:0050804">
    <property type="term" value="P:modulation of chemical synaptic transmission"/>
    <property type="evidence" value="ECO:0007669"/>
    <property type="project" value="TreeGrafter"/>
</dbReference>
<dbReference type="InterPro" id="IPR011333">
    <property type="entry name" value="SKP1/BTB/POZ_sf"/>
</dbReference>
<dbReference type="GO" id="GO:0005737">
    <property type="term" value="C:cytoplasm"/>
    <property type="evidence" value="ECO:0007669"/>
    <property type="project" value="TreeGrafter"/>
</dbReference>
<dbReference type="Proteomes" id="UP000288716">
    <property type="component" value="Unassembled WGS sequence"/>
</dbReference>
<dbReference type="STRING" id="299467.A0A443RUJ3"/>
<evidence type="ECO:0000259" key="1">
    <source>
        <dbReference type="PROSITE" id="PS50097"/>
    </source>
</evidence>
<dbReference type="Pfam" id="PF00651">
    <property type="entry name" value="BTB"/>
    <property type="match status" value="1"/>
</dbReference>
<dbReference type="PANTHER" id="PTHR46306">
    <property type="entry name" value="BTB/POZ DOMAIN-CONTAINING PROTEIN 9"/>
    <property type="match status" value="1"/>
</dbReference>
<dbReference type="SMART" id="SM00225">
    <property type="entry name" value="BTB"/>
    <property type="match status" value="1"/>
</dbReference>
<protein>
    <submittedName>
        <fullName evidence="2">BTB/POZ domain-containing protein 9-like protein</fullName>
    </submittedName>
</protein>
<dbReference type="PROSITE" id="PS50097">
    <property type="entry name" value="BTB"/>
    <property type="match status" value="1"/>
</dbReference>
<evidence type="ECO:0000313" key="3">
    <source>
        <dbReference type="Proteomes" id="UP000288716"/>
    </source>
</evidence>
<reference evidence="2 3" key="1">
    <citation type="journal article" date="2018" name="Gigascience">
        <title>Genomes of trombidid mites reveal novel predicted allergens and laterally-transferred genes associated with secondary metabolism.</title>
        <authorList>
            <person name="Dong X."/>
            <person name="Chaisiri K."/>
            <person name="Xia D."/>
            <person name="Armstrong S.D."/>
            <person name="Fang Y."/>
            <person name="Donnelly M.J."/>
            <person name="Kadowaki T."/>
            <person name="McGarry J.W."/>
            <person name="Darby A.C."/>
            <person name="Makepeace B.L."/>
        </authorList>
    </citation>
    <scope>NUCLEOTIDE SEQUENCE [LARGE SCALE GENOMIC DNA]</scope>
    <source>
        <strain evidence="2">UoL-UT</strain>
    </source>
</reference>
<dbReference type="VEuPathDB" id="VectorBase:LDEU013321"/>
<dbReference type="PANTHER" id="PTHR46306:SF1">
    <property type="entry name" value="BTB_POZ DOMAIN-CONTAINING PROTEIN 9"/>
    <property type="match status" value="1"/>
</dbReference>
<sequence>MSKLKEILLINIRTDIDLFDVLFIVDGEEIKVNRTLLAASCVYFKAMLFGNTNEAKQSKIVLKSTPKEAFKKVIKFIYADECFIEDLAEEQLFELINLAHCYQFEELLKCLLIKITLENYSVDFNVALYDFCSKAQLKDWMNACLNYFDEIFVSEVNEANFAKFSKLLVCDLTARD</sequence>
<feature type="domain" description="BTB" evidence="1">
    <location>
        <begin position="19"/>
        <end position="86"/>
    </location>
</feature>
<gene>
    <name evidence="2" type="ORF">B4U80_09318</name>
</gene>
<dbReference type="AlphaFoldDB" id="A0A443RUJ3"/>
<dbReference type="OrthoDB" id="10051363at2759"/>
<accession>A0A443RUJ3</accession>
<name>A0A443RUJ3_9ACAR</name>
<dbReference type="EMBL" id="NCKV01035374">
    <property type="protein sequence ID" value="RWS18719.1"/>
    <property type="molecule type" value="Genomic_DNA"/>
</dbReference>